<reference evidence="1 2" key="1">
    <citation type="submission" date="2013-04" db="EMBL/GenBank/DDBJ databases">
        <title>Complete genome sequence of F116-like bacteriophages.</title>
        <authorList>
            <person name="Lammens E.A."/>
            <person name="Lavigne R."/>
        </authorList>
    </citation>
    <scope>NUCLEOTIDE SEQUENCE [LARGE SCALE GENOMIC DNA]</scope>
    <source>
        <strain evidence="1">LKA5</strain>
    </source>
</reference>
<evidence type="ECO:0000313" key="2">
    <source>
        <dbReference type="Proteomes" id="UP000225231"/>
    </source>
</evidence>
<dbReference type="EMBL" id="KC900378">
    <property type="protein sequence ID" value="AGR46398.1"/>
    <property type="molecule type" value="Genomic_DNA"/>
</dbReference>
<accession>A0A0U1UNR8</accession>
<keyword evidence="2" id="KW-1185">Reference proteome</keyword>
<dbReference type="InterPro" id="IPR056209">
    <property type="entry name" value="SU10_adaptor"/>
</dbReference>
<organism evidence="1 2">
    <name type="scientific">Pseudomonas phage LKA5</name>
    <dbReference type="NCBI Taxonomy" id="1327940"/>
    <lineage>
        <taxon>Viruses</taxon>
        <taxon>Duplodnaviria</taxon>
        <taxon>Heunggongvirae</taxon>
        <taxon>Uroviricota</taxon>
        <taxon>Caudoviricetes</taxon>
        <taxon>Hollowayvirus</taxon>
        <taxon>Hollowayvirus LKA5</taxon>
    </lineage>
</organism>
<dbReference type="Proteomes" id="UP000225231">
    <property type="component" value="Segment"/>
</dbReference>
<proteinExistence type="predicted"/>
<protein>
    <submittedName>
        <fullName evidence="1">Structural protein</fullName>
    </submittedName>
</protein>
<gene>
    <name evidence="1" type="ORF">LKA5_046</name>
</gene>
<name>A0A0U1UNR8_9CAUD</name>
<evidence type="ECO:0000313" key="1">
    <source>
        <dbReference type="EMBL" id="AGR46398.1"/>
    </source>
</evidence>
<dbReference type="Pfam" id="PF24175">
    <property type="entry name" value="SU10_adaptor"/>
    <property type="match status" value="1"/>
</dbReference>
<sequence>MTLADLIRRVRTDANDMVEPYFWSDQDVADWLNDAVREAAVRGRLIHESQADAVCRTEVVAGTAVYQLHASLYELSHLGFYPADMSRPTMPVLKSAEVLDVELPEWRACTGKPLYAIQGDTSLRLVPTPDRAGILRVEGYRTPLADMALADKDTAQPEIHAEHHRHLVQWALHRGFSIPDMESFDPNRAALAEAAFTAYFGERPDSDLRRITREDVPHHVEAFWP</sequence>